<dbReference type="GO" id="GO:0048367">
    <property type="term" value="P:shoot system development"/>
    <property type="evidence" value="ECO:0007669"/>
    <property type="project" value="InterPro"/>
</dbReference>
<protein>
    <submittedName>
        <fullName evidence="2">Uncharacterized protein</fullName>
    </submittedName>
</protein>
<feature type="region of interest" description="Disordered" evidence="1">
    <location>
        <begin position="532"/>
        <end position="571"/>
    </location>
</feature>
<organism evidence="2 3">
    <name type="scientific">Heracleum sosnowskyi</name>
    <dbReference type="NCBI Taxonomy" id="360622"/>
    <lineage>
        <taxon>Eukaryota</taxon>
        <taxon>Viridiplantae</taxon>
        <taxon>Streptophyta</taxon>
        <taxon>Embryophyta</taxon>
        <taxon>Tracheophyta</taxon>
        <taxon>Spermatophyta</taxon>
        <taxon>Magnoliopsida</taxon>
        <taxon>eudicotyledons</taxon>
        <taxon>Gunneridae</taxon>
        <taxon>Pentapetalae</taxon>
        <taxon>asterids</taxon>
        <taxon>campanulids</taxon>
        <taxon>Apiales</taxon>
        <taxon>Apiaceae</taxon>
        <taxon>Apioideae</taxon>
        <taxon>apioid superclade</taxon>
        <taxon>Tordylieae</taxon>
        <taxon>Tordyliinae</taxon>
        <taxon>Heracleum</taxon>
    </lineage>
</organism>
<name>A0AAD8HK42_9APIA</name>
<dbReference type="PANTHER" id="PTHR35504">
    <property type="entry name" value="PROTEIN EMBRYONIC FLOWER 1"/>
    <property type="match status" value="1"/>
</dbReference>
<proteinExistence type="predicted"/>
<feature type="region of interest" description="Disordered" evidence="1">
    <location>
        <begin position="369"/>
        <end position="401"/>
    </location>
</feature>
<gene>
    <name evidence="2" type="ORF">POM88_033860</name>
</gene>
<dbReference type="PANTHER" id="PTHR35504:SF1">
    <property type="entry name" value="PROTEIN EMBRYONIC FLOWER 1"/>
    <property type="match status" value="1"/>
</dbReference>
<accession>A0AAD8HK42</accession>
<comment type="caution">
    <text evidence="2">The sequence shown here is derived from an EMBL/GenBank/DDBJ whole genome shotgun (WGS) entry which is preliminary data.</text>
</comment>
<evidence type="ECO:0000313" key="2">
    <source>
        <dbReference type="EMBL" id="KAK1367768.1"/>
    </source>
</evidence>
<keyword evidence="3" id="KW-1185">Reference proteome</keyword>
<reference evidence="2" key="1">
    <citation type="submission" date="2023-02" db="EMBL/GenBank/DDBJ databases">
        <title>Genome of toxic invasive species Heracleum sosnowskyi carries increased number of genes despite the absence of recent whole-genome duplications.</title>
        <authorList>
            <person name="Schelkunov M."/>
            <person name="Shtratnikova V."/>
            <person name="Makarenko M."/>
            <person name="Klepikova A."/>
            <person name="Omelchenko D."/>
            <person name="Novikova G."/>
            <person name="Obukhova E."/>
            <person name="Bogdanov V."/>
            <person name="Penin A."/>
            <person name="Logacheva M."/>
        </authorList>
    </citation>
    <scope>NUCLEOTIDE SEQUENCE</scope>
    <source>
        <strain evidence="2">Hsosn_3</strain>
        <tissue evidence="2">Leaf</tissue>
    </source>
</reference>
<dbReference type="GO" id="GO:0045892">
    <property type="term" value="P:negative regulation of DNA-templated transcription"/>
    <property type="evidence" value="ECO:0007669"/>
    <property type="project" value="InterPro"/>
</dbReference>
<evidence type="ECO:0000256" key="1">
    <source>
        <dbReference type="SAM" id="MobiDB-lite"/>
    </source>
</evidence>
<feature type="compositionally biased region" description="Acidic residues" evidence="1">
    <location>
        <begin position="53"/>
        <end position="67"/>
    </location>
</feature>
<sequence>MQFFTERIGTTAAPQSVCTKYASLIRSTTAGKLYRKSARDLEKGNYILIEEKVEDQEEEDEEAEEEEVKQNEDDVHTNGILLEQRNKSVYTNNYSKKHKQENQNFVVHSMFPRQRSCFEMKKCGSTASKSLEQLAEATNSIEIDGATTSVVQRKEEQICQHFSLRGYVADMRVQNPNVCNPFESLENTESLWEKLRGPLHVPRFRLPGCENCVRRVGPYSTPANQRLNAEQASLQICIPVSSSVEHRAGGDAITRDSKKDSIEVIILDDSEDEDVVELTASLEELTRDEEKASASNGVTTDTLRIKKKMPCLEKGDSKKASVEVIILDDSEDEDVVELTASLLRKKEKRPCLDKSKNIIIEVEDDGQAIGESSRPWGDTETEVEDNDQTSGFLKPSRNINRGPPYGQAVLDDLNARIASTANTLRNQQKQRRNISSSSTLDLSLSLWIPGTEGNQKVKDEGISVESNRKRKATVDALNNVSESSLKSRRQMGMGKFLGKPFTSCEIIDVESASFNADGTTRPVAIAYAKHDPTQRSYAKATGESSLPGGDEHKGPVKKSGTGPNPRVQHMSNMTAPYTINQECISNRNPADFSMPPEN</sequence>
<dbReference type="EMBL" id="JAUIZM010000008">
    <property type="protein sequence ID" value="KAK1367768.1"/>
    <property type="molecule type" value="Genomic_DNA"/>
</dbReference>
<dbReference type="Proteomes" id="UP001237642">
    <property type="component" value="Unassembled WGS sequence"/>
</dbReference>
<evidence type="ECO:0000313" key="3">
    <source>
        <dbReference type="Proteomes" id="UP001237642"/>
    </source>
</evidence>
<feature type="region of interest" description="Disordered" evidence="1">
    <location>
        <begin position="53"/>
        <end position="82"/>
    </location>
</feature>
<dbReference type="AlphaFoldDB" id="A0AAD8HK42"/>
<dbReference type="GO" id="GO:0009910">
    <property type="term" value="P:negative regulation of flower development"/>
    <property type="evidence" value="ECO:0007669"/>
    <property type="project" value="InterPro"/>
</dbReference>
<reference evidence="2" key="2">
    <citation type="submission" date="2023-05" db="EMBL/GenBank/DDBJ databases">
        <authorList>
            <person name="Schelkunov M.I."/>
        </authorList>
    </citation>
    <scope>NUCLEOTIDE SEQUENCE</scope>
    <source>
        <strain evidence="2">Hsosn_3</strain>
        <tissue evidence="2">Leaf</tissue>
    </source>
</reference>
<dbReference type="InterPro" id="IPR034583">
    <property type="entry name" value="EMF1"/>
</dbReference>